<dbReference type="OrthoDB" id="9786526at2"/>
<dbReference type="Gene3D" id="3.40.190.290">
    <property type="match status" value="1"/>
</dbReference>
<dbReference type="eggNOG" id="COG0583">
    <property type="taxonomic scope" value="Bacteria"/>
</dbReference>
<evidence type="ECO:0000313" key="6">
    <source>
        <dbReference type="EMBL" id="ABD68193.1"/>
    </source>
</evidence>
<keyword evidence="3" id="KW-0238">DNA-binding</keyword>
<dbReference type="InterPro" id="IPR036388">
    <property type="entry name" value="WH-like_DNA-bd_sf"/>
</dbReference>
<protein>
    <submittedName>
        <fullName evidence="6">Transcriptional regulator, LysR family</fullName>
    </submittedName>
</protein>
<dbReference type="SUPFAM" id="SSF46785">
    <property type="entry name" value="Winged helix' DNA-binding domain"/>
    <property type="match status" value="1"/>
</dbReference>
<dbReference type="InterPro" id="IPR036390">
    <property type="entry name" value="WH_DNA-bd_sf"/>
</dbReference>
<organism evidence="6 7">
    <name type="scientific">Albidiferax ferrireducens (strain ATCC BAA-621 / DSM 15236 / T118)</name>
    <name type="common">Rhodoferax ferrireducens</name>
    <dbReference type="NCBI Taxonomy" id="338969"/>
    <lineage>
        <taxon>Bacteria</taxon>
        <taxon>Pseudomonadati</taxon>
        <taxon>Pseudomonadota</taxon>
        <taxon>Betaproteobacteria</taxon>
        <taxon>Burkholderiales</taxon>
        <taxon>Comamonadaceae</taxon>
        <taxon>Rhodoferax</taxon>
    </lineage>
</organism>
<dbReference type="RefSeq" id="WP_011462766.1">
    <property type="nucleotide sequence ID" value="NC_007908.1"/>
</dbReference>
<dbReference type="Pfam" id="PF03466">
    <property type="entry name" value="LysR_substrate"/>
    <property type="match status" value="1"/>
</dbReference>
<gene>
    <name evidence="6" type="ordered locus">Rfer_0441</name>
</gene>
<dbReference type="HOGENOM" id="CLU_039613_16_4_4"/>
<dbReference type="GO" id="GO:0043565">
    <property type="term" value="F:sequence-specific DNA binding"/>
    <property type="evidence" value="ECO:0007669"/>
    <property type="project" value="TreeGrafter"/>
</dbReference>
<feature type="domain" description="HTH lysR-type" evidence="5">
    <location>
        <begin position="14"/>
        <end position="63"/>
    </location>
</feature>
<dbReference type="AlphaFoldDB" id="Q221W0"/>
<dbReference type="KEGG" id="rfr:Rfer_0441"/>
<accession>Q221W0</accession>
<comment type="similarity">
    <text evidence="1">Belongs to the LysR transcriptional regulatory family.</text>
</comment>
<dbReference type="InterPro" id="IPR058163">
    <property type="entry name" value="LysR-type_TF_proteobact-type"/>
</dbReference>
<dbReference type="PROSITE" id="PS50931">
    <property type="entry name" value="HTH_LYSR"/>
    <property type="match status" value="1"/>
</dbReference>
<dbReference type="STRING" id="338969.Rfer_0441"/>
<dbReference type="PANTHER" id="PTHR30537">
    <property type="entry name" value="HTH-TYPE TRANSCRIPTIONAL REGULATOR"/>
    <property type="match status" value="1"/>
</dbReference>
<evidence type="ECO:0000256" key="2">
    <source>
        <dbReference type="ARBA" id="ARBA00023015"/>
    </source>
</evidence>
<reference evidence="7" key="1">
    <citation type="submission" date="2006-02" db="EMBL/GenBank/DDBJ databases">
        <title>Complete sequence of chromosome of Rhodoferax ferrireducens DSM 15236.</title>
        <authorList>
            <person name="Copeland A."/>
            <person name="Lucas S."/>
            <person name="Lapidus A."/>
            <person name="Barry K."/>
            <person name="Detter J.C."/>
            <person name="Glavina del Rio T."/>
            <person name="Hammon N."/>
            <person name="Israni S."/>
            <person name="Pitluck S."/>
            <person name="Brettin T."/>
            <person name="Bruce D."/>
            <person name="Han C."/>
            <person name="Tapia R."/>
            <person name="Gilna P."/>
            <person name="Kiss H."/>
            <person name="Schmutz J."/>
            <person name="Larimer F."/>
            <person name="Land M."/>
            <person name="Kyrpides N."/>
            <person name="Ivanova N."/>
            <person name="Richardson P."/>
        </authorList>
    </citation>
    <scope>NUCLEOTIDE SEQUENCE [LARGE SCALE GENOMIC DNA]</scope>
    <source>
        <strain evidence="7">ATCC BAA-621 / DSM 15236 / T118</strain>
    </source>
</reference>
<dbReference type="Proteomes" id="UP000008332">
    <property type="component" value="Chromosome"/>
</dbReference>
<dbReference type="FunFam" id="3.40.190.290:FF:000001">
    <property type="entry name" value="Transcriptional regulator, LysR family"/>
    <property type="match status" value="1"/>
</dbReference>
<dbReference type="GO" id="GO:0006351">
    <property type="term" value="P:DNA-templated transcription"/>
    <property type="evidence" value="ECO:0007669"/>
    <property type="project" value="TreeGrafter"/>
</dbReference>
<evidence type="ECO:0000313" key="7">
    <source>
        <dbReference type="Proteomes" id="UP000008332"/>
    </source>
</evidence>
<keyword evidence="2" id="KW-0805">Transcription regulation</keyword>
<dbReference type="EMBL" id="CP000267">
    <property type="protein sequence ID" value="ABD68193.1"/>
    <property type="molecule type" value="Genomic_DNA"/>
</dbReference>
<proteinExistence type="inferred from homology"/>
<dbReference type="Gene3D" id="1.10.10.10">
    <property type="entry name" value="Winged helix-like DNA-binding domain superfamily/Winged helix DNA-binding domain"/>
    <property type="match status" value="1"/>
</dbReference>
<evidence type="ECO:0000256" key="3">
    <source>
        <dbReference type="ARBA" id="ARBA00023125"/>
    </source>
</evidence>
<dbReference type="GO" id="GO:0003700">
    <property type="term" value="F:DNA-binding transcription factor activity"/>
    <property type="evidence" value="ECO:0007669"/>
    <property type="project" value="InterPro"/>
</dbReference>
<name>Q221W0_ALBFT</name>
<dbReference type="InterPro" id="IPR000847">
    <property type="entry name" value="LysR_HTH_N"/>
</dbReference>
<evidence type="ECO:0000256" key="4">
    <source>
        <dbReference type="ARBA" id="ARBA00023163"/>
    </source>
</evidence>
<dbReference type="SUPFAM" id="SSF53850">
    <property type="entry name" value="Periplasmic binding protein-like II"/>
    <property type="match status" value="1"/>
</dbReference>
<dbReference type="Pfam" id="PF00126">
    <property type="entry name" value="HTH_1"/>
    <property type="match status" value="1"/>
</dbReference>
<evidence type="ECO:0000259" key="5">
    <source>
        <dbReference type="PROSITE" id="PS50931"/>
    </source>
</evidence>
<dbReference type="PRINTS" id="PR00039">
    <property type="entry name" value="HTHLYSR"/>
</dbReference>
<dbReference type="CDD" id="cd08479">
    <property type="entry name" value="PBP2_CrgA_like_9"/>
    <property type="match status" value="1"/>
</dbReference>
<dbReference type="InterPro" id="IPR005119">
    <property type="entry name" value="LysR_subst-bd"/>
</dbReference>
<sequence>MPTPASAPSEMAFFSLLVRSGSFSAAARELDITTPAVSKRLAQMEARLGVQLLNRTTRRIGLTPEGEVYLEHARRILADIGDMEQLVSNSVAAPKGLLRVNATLGFGRSHIAPLISDFAKRYPEVQIQLQLTVNPPSLTEDAFDVCIRFGEPPDARMIARRIASNRRLICAAPAYLTRQGTPQVPNDLAQHNCICIRQGEEAYGIWHLRSGQRSETVKVRGTLSTNDGEIAVNWALAGHGLIMRAEWDIAKYLASGRLRQVLANWQTPGADIHAVYPQSLQTAARVRAFVDFVVNAFSASNPLGQVLQEEISS</sequence>
<keyword evidence="4" id="KW-0804">Transcription</keyword>
<dbReference type="PANTHER" id="PTHR30537:SF5">
    <property type="entry name" value="HTH-TYPE TRANSCRIPTIONAL ACTIVATOR TTDR-RELATED"/>
    <property type="match status" value="1"/>
</dbReference>
<dbReference type="FunFam" id="1.10.10.10:FF:000001">
    <property type="entry name" value="LysR family transcriptional regulator"/>
    <property type="match status" value="1"/>
</dbReference>
<evidence type="ECO:0000256" key="1">
    <source>
        <dbReference type="ARBA" id="ARBA00009437"/>
    </source>
</evidence>
<keyword evidence="7" id="KW-1185">Reference proteome</keyword>